<gene>
    <name evidence="3" type="ORF">AVDCRST_MAG56-3648</name>
</gene>
<feature type="signal peptide" evidence="1">
    <location>
        <begin position="1"/>
        <end position="23"/>
    </location>
</feature>
<name>A0A6J4JJR8_9SPHI</name>
<dbReference type="InterPro" id="IPR036378">
    <property type="entry name" value="FAS1_dom_sf"/>
</dbReference>
<keyword evidence="1" id="KW-0732">Signal</keyword>
<protein>
    <recommendedName>
        <fullName evidence="2">FAS1 domain-containing protein</fullName>
    </recommendedName>
</protein>
<dbReference type="PROSITE" id="PS50213">
    <property type="entry name" value="FAS1"/>
    <property type="match status" value="2"/>
</dbReference>
<proteinExistence type="predicted"/>
<dbReference type="PANTHER" id="PTHR10900:SF77">
    <property type="entry name" value="FI19380P1"/>
    <property type="match status" value="1"/>
</dbReference>
<dbReference type="EMBL" id="CADCTQ010000307">
    <property type="protein sequence ID" value="CAA9279938.1"/>
    <property type="molecule type" value="Genomic_DNA"/>
</dbReference>
<organism evidence="3">
    <name type="scientific">uncultured Cytophagales bacterium</name>
    <dbReference type="NCBI Taxonomy" id="158755"/>
    <lineage>
        <taxon>Bacteria</taxon>
        <taxon>Pseudomonadati</taxon>
        <taxon>Bacteroidota</taxon>
        <taxon>Sphingobacteriia</taxon>
        <taxon>Sphingobacteriales</taxon>
        <taxon>environmental samples</taxon>
    </lineage>
</organism>
<dbReference type="Gene3D" id="2.30.180.10">
    <property type="entry name" value="FAS1 domain"/>
    <property type="match status" value="2"/>
</dbReference>
<dbReference type="SUPFAM" id="SSF82153">
    <property type="entry name" value="FAS1 domain"/>
    <property type="match status" value="2"/>
</dbReference>
<feature type="domain" description="FAS1" evidence="2">
    <location>
        <begin position="35"/>
        <end position="186"/>
    </location>
</feature>
<feature type="domain" description="FAS1" evidence="2">
    <location>
        <begin position="193"/>
        <end position="332"/>
    </location>
</feature>
<feature type="chain" id="PRO_5027110533" description="FAS1 domain-containing protein" evidence="1">
    <location>
        <begin position="24"/>
        <end position="332"/>
    </location>
</feature>
<evidence type="ECO:0000256" key="1">
    <source>
        <dbReference type="SAM" id="SignalP"/>
    </source>
</evidence>
<dbReference type="Pfam" id="PF02469">
    <property type="entry name" value="Fasciclin"/>
    <property type="match status" value="1"/>
</dbReference>
<dbReference type="AlphaFoldDB" id="A0A6J4JJR8"/>
<dbReference type="InterPro" id="IPR050904">
    <property type="entry name" value="Adhesion/Biosynth-related"/>
</dbReference>
<reference evidence="3" key="1">
    <citation type="submission" date="2020-02" db="EMBL/GenBank/DDBJ databases">
        <authorList>
            <person name="Meier V. D."/>
        </authorList>
    </citation>
    <scope>NUCLEOTIDE SEQUENCE</scope>
    <source>
        <strain evidence="3">AVDCRST_MAG56</strain>
    </source>
</reference>
<evidence type="ECO:0000259" key="2">
    <source>
        <dbReference type="PROSITE" id="PS50213"/>
    </source>
</evidence>
<evidence type="ECO:0000313" key="3">
    <source>
        <dbReference type="EMBL" id="CAA9279938.1"/>
    </source>
</evidence>
<dbReference type="InterPro" id="IPR000782">
    <property type="entry name" value="FAS1_domain"/>
</dbReference>
<accession>A0A6J4JJR8</accession>
<sequence length="332" mass="35767">MKKPTTYAPVLVLALLLGLPALPGCNPEEQYAQPAKGLGVVLYLTPDMDSTYQVLALSGLAPRINKEGEFTVISPSNGAWADFIRTSDLYDSLRQERFWRGGSGFSDVLGFGYNYVLTGKKTAADLTAAGAVALGSERMRWQIGADGRMYAYDGATGQELGSAAILESDISLGAPNGVIHKIDRVIRHPGFPARTLAGYLADSAAFSTLRAAFARVPAYGKLISGGEGAFTVLAPSDSAFGAYFDAHPTYKSLDAMPTDTVVSLVNRLLYKGLIFPDLLNGNLTPIAPVRPGVTQVRSRKEYYYALDDRTYANRTYNIRATNGVVHLLKQIP</sequence>
<dbReference type="PANTHER" id="PTHR10900">
    <property type="entry name" value="PERIOSTIN-RELATED"/>
    <property type="match status" value="1"/>
</dbReference>